<dbReference type="InterPro" id="IPR000463">
    <property type="entry name" value="Fatty_acid-bd"/>
</dbReference>
<dbReference type="SUPFAM" id="SSF50814">
    <property type="entry name" value="Lipocalins"/>
    <property type="match status" value="1"/>
</dbReference>
<keyword evidence="2" id="KW-0813">Transport</keyword>
<keyword evidence="3" id="KW-0446">Lipid-binding</keyword>
<keyword evidence="4" id="KW-0472">Membrane</keyword>
<feature type="transmembrane region" description="Helical" evidence="4">
    <location>
        <begin position="49"/>
        <end position="66"/>
    </location>
</feature>
<evidence type="ECO:0000256" key="1">
    <source>
        <dbReference type="ARBA" id="ARBA00008390"/>
    </source>
</evidence>
<evidence type="ECO:0000313" key="8">
    <source>
        <dbReference type="WBParaSite" id="TCNE_0001120201-mRNA-1"/>
    </source>
</evidence>
<evidence type="ECO:0000313" key="7">
    <source>
        <dbReference type="Proteomes" id="UP000050794"/>
    </source>
</evidence>
<organism evidence="7 8">
    <name type="scientific">Toxocara canis</name>
    <name type="common">Canine roundworm</name>
    <dbReference type="NCBI Taxonomy" id="6265"/>
    <lineage>
        <taxon>Eukaryota</taxon>
        <taxon>Metazoa</taxon>
        <taxon>Ecdysozoa</taxon>
        <taxon>Nematoda</taxon>
        <taxon>Chromadorea</taxon>
        <taxon>Rhabditida</taxon>
        <taxon>Spirurina</taxon>
        <taxon>Ascaridomorpha</taxon>
        <taxon>Ascaridoidea</taxon>
        <taxon>Toxocaridae</taxon>
        <taxon>Toxocara</taxon>
    </lineage>
</organism>
<gene>
    <name evidence="6" type="ORF">TCNE_LOCUS11202</name>
</gene>
<dbReference type="InterPro" id="IPR040094">
    <property type="entry name" value="Lbp1-4"/>
</dbReference>
<dbReference type="PANTHER" id="PTHR22725">
    <property type="entry name" value="FATTY ACID-BINDING PROTEIN HOMOLOG 1-RELATED-RELATED"/>
    <property type="match status" value="1"/>
</dbReference>
<reference evidence="6 7" key="2">
    <citation type="submission" date="2018-11" db="EMBL/GenBank/DDBJ databases">
        <authorList>
            <consortium name="Pathogen Informatics"/>
        </authorList>
    </citation>
    <scope>NUCLEOTIDE SEQUENCE [LARGE SCALE GENOMIC DNA]</scope>
</reference>
<dbReference type="InterPro" id="IPR012674">
    <property type="entry name" value="Calycin"/>
</dbReference>
<dbReference type="GO" id="GO:0008289">
    <property type="term" value="F:lipid binding"/>
    <property type="evidence" value="ECO:0007669"/>
    <property type="project" value="UniProtKB-KW"/>
</dbReference>
<proteinExistence type="inferred from homology"/>
<evidence type="ECO:0000259" key="5">
    <source>
        <dbReference type="PROSITE" id="PS00214"/>
    </source>
</evidence>
<accession>A0A183URT2</accession>
<dbReference type="WBParaSite" id="TCNE_0001120201-mRNA-1">
    <property type="protein sequence ID" value="TCNE_0001120201-mRNA-1"/>
    <property type="gene ID" value="TCNE_0001120201"/>
</dbReference>
<name>A0A183URT2_TOXCA</name>
<dbReference type="PROSITE" id="PS00214">
    <property type="entry name" value="FABP"/>
    <property type="match status" value="1"/>
</dbReference>
<dbReference type="CDD" id="cd00742">
    <property type="entry name" value="FABP"/>
    <property type="match status" value="1"/>
</dbReference>
<dbReference type="AlphaFoldDB" id="A0A183URT2"/>
<evidence type="ECO:0000256" key="3">
    <source>
        <dbReference type="ARBA" id="ARBA00023121"/>
    </source>
</evidence>
<keyword evidence="4" id="KW-0812">Transmembrane</keyword>
<reference evidence="8" key="1">
    <citation type="submission" date="2016-06" db="UniProtKB">
        <authorList>
            <consortium name="WormBaseParasite"/>
        </authorList>
    </citation>
    <scope>IDENTIFICATION</scope>
</reference>
<feature type="transmembrane region" description="Helical" evidence="4">
    <location>
        <begin position="194"/>
        <end position="216"/>
    </location>
</feature>
<dbReference type="EMBL" id="UYWY01020775">
    <property type="protein sequence ID" value="VDM42523.1"/>
    <property type="molecule type" value="Genomic_DNA"/>
</dbReference>
<evidence type="ECO:0000313" key="6">
    <source>
        <dbReference type="EMBL" id="VDM42523.1"/>
    </source>
</evidence>
<dbReference type="PANTHER" id="PTHR22725:SF2">
    <property type="entry name" value="FATTY ACID-BINDING PROTEIN HOMOLOG 1-RELATED"/>
    <property type="match status" value="1"/>
</dbReference>
<protein>
    <submittedName>
        <fullName evidence="8">FABP domain-containing protein</fullName>
    </submittedName>
</protein>
<keyword evidence="7" id="KW-1185">Reference proteome</keyword>
<sequence length="226" mass="26144">MDDPNDKGETYYYTVEGDELVMKMANDRVTCKRGERHSIRRKVLFPHELQMRSVIALLLVVLVAALEAHAKTLPDKFLGTFKLEKDENFDEYLKERGYGWIMRQVIKLAGVTKKFSKSTSGKPDRYDMENLTTKKDTHHKDWALGEEFVDEALDSTQHKITFDLKDPNTLTEKHVKVADPADVETYEYRREGDYLVMVVVHIAFCLSICIVGDEIVKRFDVTYGNK</sequence>
<evidence type="ECO:0000256" key="2">
    <source>
        <dbReference type="ARBA" id="ARBA00022448"/>
    </source>
</evidence>
<dbReference type="Gene3D" id="2.40.128.20">
    <property type="match status" value="1"/>
</dbReference>
<evidence type="ECO:0000256" key="4">
    <source>
        <dbReference type="SAM" id="Phobius"/>
    </source>
</evidence>
<dbReference type="PRINTS" id="PR00178">
    <property type="entry name" value="FATTYACIDBP"/>
</dbReference>
<comment type="similarity">
    <text evidence="1">Belongs to the calycin superfamily. Fatty-acid binding protein (FABP) family.</text>
</comment>
<dbReference type="Proteomes" id="UP000050794">
    <property type="component" value="Unassembled WGS sequence"/>
</dbReference>
<keyword evidence="4" id="KW-1133">Transmembrane helix</keyword>
<feature type="domain" description="Cytosolic fatty-acid binding proteins" evidence="5">
    <location>
        <begin position="79"/>
        <end position="96"/>
    </location>
</feature>